<reference evidence="10 11" key="1">
    <citation type="submission" date="2019-11" db="EMBL/GenBank/DDBJ databases">
        <title>Gracilibacillus salitolerans sp. nov., a moderate halophile isolated from a saline soil in northwest China.</title>
        <authorList>
            <person name="Gan L."/>
        </authorList>
    </citation>
    <scope>NUCLEOTIDE SEQUENCE [LARGE SCALE GENOMIC DNA]</scope>
    <source>
        <strain evidence="10 11">SCU50</strain>
    </source>
</reference>
<dbReference type="GO" id="GO:0015528">
    <property type="term" value="F:lactose:proton symporter activity"/>
    <property type="evidence" value="ECO:0007669"/>
    <property type="project" value="TreeGrafter"/>
</dbReference>
<name>A0A5Q2TNN9_9BACI</name>
<organism evidence="10 11">
    <name type="scientific">Gracilibacillus salitolerans</name>
    <dbReference type="NCBI Taxonomy" id="2663022"/>
    <lineage>
        <taxon>Bacteria</taxon>
        <taxon>Bacillati</taxon>
        <taxon>Bacillota</taxon>
        <taxon>Bacilli</taxon>
        <taxon>Bacillales</taxon>
        <taxon>Bacillaceae</taxon>
        <taxon>Gracilibacillus</taxon>
    </lineage>
</organism>
<evidence type="ECO:0000256" key="6">
    <source>
        <dbReference type="ARBA" id="ARBA00022989"/>
    </source>
</evidence>
<feature type="transmembrane region" description="Helical" evidence="8">
    <location>
        <begin position="160"/>
        <end position="180"/>
    </location>
</feature>
<keyword evidence="2" id="KW-0813">Transport</keyword>
<gene>
    <name evidence="10" type="ORF">GI584_22155</name>
</gene>
<dbReference type="InterPro" id="IPR024989">
    <property type="entry name" value="MFS_assoc_dom"/>
</dbReference>
<dbReference type="PANTHER" id="PTHR23522">
    <property type="entry name" value="BLL5896 PROTEIN"/>
    <property type="match status" value="1"/>
</dbReference>
<evidence type="ECO:0000256" key="8">
    <source>
        <dbReference type="SAM" id="Phobius"/>
    </source>
</evidence>
<evidence type="ECO:0000313" key="11">
    <source>
        <dbReference type="Proteomes" id="UP000339690"/>
    </source>
</evidence>
<comment type="subcellular location">
    <subcellularLocation>
        <location evidence="1">Cell inner membrane</location>
        <topology evidence="1">Multi-pass membrane protein</topology>
    </subcellularLocation>
</comment>
<dbReference type="EMBL" id="CP045915">
    <property type="protein sequence ID" value="QGH36589.1"/>
    <property type="molecule type" value="Genomic_DNA"/>
</dbReference>
<evidence type="ECO:0000256" key="5">
    <source>
        <dbReference type="ARBA" id="ARBA00022692"/>
    </source>
</evidence>
<keyword evidence="11" id="KW-1185">Reference proteome</keyword>
<dbReference type="RefSeq" id="WP_100358723.1">
    <property type="nucleotide sequence ID" value="NZ_CP045915.1"/>
</dbReference>
<feature type="transmembrane region" description="Helical" evidence="8">
    <location>
        <begin position="238"/>
        <end position="258"/>
    </location>
</feature>
<evidence type="ECO:0000256" key="4">
    <source>
        <dbReference type="ARBA" id="ARBA00022519"/>
    </source>
</evidence>
<keyword evidence="5 8" id="KW-0812">Transmembrane</keyword>
<feature type="transmembrane region" description="Helical" evidence="8">
    <location>
        <begin position="96"/>
        <end position="114"/>
    </location>
</feature>
<dbReference type="Gene3D" id="1.20.1250.20">
    <property type="entry name" value="MFS general substrate transporter like domains"/>
    <property type="match status" value="2"/>
</dbReference>
<feature type="transmembrane region" description="Helical" evidence="8">
    <location>
        <begin position="289"/>
        <end position="313"/>
    </location>
</feature>
<feature type="transmembrane region" description="Helical" evidence="8">
    <location>
        <begin position="265"/>
        <end position="283"/>
    </location>
</feature>
<dbReference type="Pfam" id="PF12832">
    <property type="entry name" value="MFS_1_like"/>
    <property type="match status" value="1"/>
</dbReference>
<proteinExistence type="predicted"/>
<feature type="transmembrane region" description="Helical" evidence="8">
    <location>
        <begin position="325"/>
        <end position="349"/>
    </location>
</feature>
<protein>
    <submittedName>
        <fullName evidence="10">MFS transporter</fullName>
    </submittedName>
</protein>
<dbReference type="PIRSF" id="PIRSF004925">
    <property type="entry name" value="HcaT"/>
    <property type="match status" value="1"/>
</dbReference>
<evidence type="ECO:0000256" key="7">
    <source>
        <dbReference type="ARBA" id="ARBA00023136"/>
    </source>
</evidence>
<keyword evidence="6 8" id="KW-1133">Transmembrane helix</keyword>
<dbReference type="PANTHER" id="PTHR23522:SF10">
    <property type="entry name" value="3-PHENYLPROPIONIC ACID TRANSPORTER-RELATED"/>
    <property type="match status" value="1"/>
</dbReference>
<feature type="transmembrane region" description="Helical" evidence="8">
    <location>
        <begin position="44"/>
        <end position="61"/>
    </location>
</feature>
<feature type="transmembrane region" description="Helical" evidence="8">
    <location>
        <begin position="12"/>
        <end position="32"/>
    </location>
</feature>
<feature type="transmembrane region" description="Helical" evidence="8">
    <location>
        <begin position="73"/>
        <end position="90"/>
    </location>
</feature>
<evidence type="ECO:0000256" key="3">
    <source>
        <dbReference type="ARBA" id="ARBA00022475"/>
    </source>
</evidence>
<dbReference type="SUPFAM" id="SSF103473">
    <property type="entry name" value="MFS general substrate transporter"/>
    <property type="match status" value="1"/>
</dbReference>
<evidence type="ECO:0000313" key="10">
    <source>
        <dbReference type="EMBL" id="QGH36589.1"/>
    </source>
</evidence>
<dbReference type="InterPro" id="IPR036259">
    <property type="entry name" value="MFS_trans_sf"/>
</dbReference>
<feature type="transmembrane region" description="Helical" evidence="8">
    <location>
        <begin position="201"/>
        <end position="218"/>
    </location>
</feature>
<keyword evidence="3" id="KW-1003">Cell membrane</keyword>
<evidence type="ECO:0000256" key="1">
    <source>
        <dbReference type="ARBA" id="ARBA00004429"/>
    </source>
</evidence>
<dbReference type="KEGG" id="grc:GI584_22155"/>
<evidence type="ECO:0000256" key="2">
    <source>
        <dbReference type="ARBA" id="ARBA00022448"/>
    </source>
</evidence>
<accession>A0A5Q2TNN9</accession>
<feature type="transmembrane region" description="Helical" evidence="8">
    <location>
        <begin position="355"/>
        <end position="378"/>
    </location>
</feature>
<keyword evidence="4" id="KW-0997">Cell inner membrane</keyword>
<dbReference type="Proteomes" id="UP000339690">
    <property type="component" value="Chromosome"/>
</dbReference>
<dbReference type="GO" id="GO:0005886">
    <property type="term" value="C:plasma membrane"/>
    <property type="evidence" value="ECO:0007669"/>
    <property type="project" value="UniProtKB-SubCell"/>
</dbReference>
<sequence>MVRGESTIPLKMLLFCFHGANTIIVSFLPLYLQFKGLSGTEIGWVMAIGPFVAIFSQPFWGFMSDKHQTVKKILMLCLIGLIISSAFFLQMGTLPLLLTFGATFFFFAAPIGALGDSLSQRRADQLGVSFGAIRTWGSIGFAASSLLVGEILSRIGIQFIVWPYLVLAGAAFIVSTRLVDVKVETPPIQFKDIGILLKTKPYIIFLVLIVFITISHRANDSFIGIYIASLGGSEDMVGFAWFAGVASEAIVFATAGLWFRKFHPLIFIIGAGLLYSIRWYFYAAFDDPMLIVALQFLHGLTFGVFYLTAFHYVTRLIPKILQSTGHLVFASTFFGLSGIIGSLVGGLIMDNLGGSSLYLFMGILTTVGSVMMLVYHWLPFGKS</sequence>
<feature type="domain" description="Major facilitator superfamily associated" evidence="9">
    <location>
        <begin position="9"/>
        <end position="359"/>
    </location>
</feature>
<dbReference type="InterPro" id="IPR026032">
    <property type="entry name" value="HcaT-like"/>
</dbReference>
<dbReference type="AlphaFoldDB" id="A0A5Q2TNN9"/>
<dbReference type="GO" id="GO:0030395">
    <property type="term" value="F:lactose binding"/>
    <property type="evidence" value="ECO:0007669"/>
    <property type="project" value="TreeGrafter"/>
</dbReference>
<evidence type="ECO:0000259" key="9">
    <source>
        <dbReference type="Pfam" id="PF12832"/>
    </source>
</evidence>
<keyword evidence="7 8" id="KW-0472">Membrane</keyword>
<feature type="transmembrane region" description="Helical" evidence="8">
    <location>
        <begin position="126"/>
        <end position="148"/>
    </location>
</feature>